<dbReference type="InterPro" id="IPR057258">
    <property type="entry name" value="Ribosomal_uS3"/>
</dbReference>
<evidence type="ECO:0000256" key="3">
    <source>
        <dbReference type="ARBA" id="ARBA00022980"/>
    </source>
</evidence>
<dbReference type="InterPro" id="IPR036419">
    <property type="entry name" value="Ribosomal_S3_C_sf"/>
</dbReference>
<dbReference type="Pfam" id="PF07650">
    <property type="entry name" value="KH_2"/>
    <property type="match status" value="1"/>
</dbReference>
<evidence type="ECO:0000256" key="5">
    <source>
        <dbReference type="ARBA" id="ARBA00035408"/>
    </source>
</evidence>
<dbReference type="InterPro" id="IPR001351">
    <property type="entry name" value="Ribosomal_uS3_C"/>
</dbReference>
<sequence length="222" mass="24743">MSGEKSEEQNIKERFVKQGLMYAELNEYFAKEFLEEGYSGMELRAYDLPVQIILRVGKTHDVLGEKKSRIKQVKTLVAKRMGIPEANLEISVEMVRNKGLCPMTQAEVIRSKIGSGVQYKRVVNGVMKTIMEAGAQGCEIVISGKLKGQRARSAKFVEGRLIHTGGVKEEYMRSATTSVLLKLGVIGIKVTIMLPHDPEGIDGPSRDMVDKIKVLEPTEIIY</sequence>
<keyword evidence="3 8" id="KW-0689">Ribosomal protein</keyword>
<organism evidence="8 9">
    <name type="scientific">Astathelohania contejeani</name>
    <dbReference type="NCBI Taxonomy" id="164912"/>
    <lineage>
        <taxon>Eukaryota</taxon>
        <taxon>Fungi</taxon>
        <taxon>Fungi incertae sedis</taxon>
        <taxon>Microsporidia</taxon>
        <taxon>Astathelohaniidae</taxon>
        <taxon>Astathelohania</taxon>
    </lineage>
</organism>
<protein>
    <recommendedName>
        <fullName evidence="5">40S ribosomal protein S3</fullName>
    </recommendedName>
</protein>
<dbReference type="PANTHER" id="PTHR11760">
    <property type="entry name" value="30S/40S RIBOSOMAL PROTEIN S3"/>
    <property type="match status" value="1"/>
</dbReference>
<dbReference type="Gene3D" id="3.30.1140.32">
    <property type="entry name" value="Ribosomal protein S3, C-terminal domain"/>
    <property type="match status" value="1"/>
</dbReference>
<keyword evidence="2" id="KW-0694">RNA-binding</keyword>
<dbReference type="PANTHER" id="PTHR11760:SF32">
    <property type="entry name" value="SMALL RIBOSOMAL SUBUNIT PROTEIN US3"/>
    <property type="match status" value="1"/>
</dbReference>
<reference evidence="8 9" key="1">
    <citation type="submission" date="2019-01" db="EMBL/GenBank/DDBJ databases">
        <title>Genomes sequencing and comparative genomics of infectious freshwater microsporidia, Cucumispora dikerogammari and Thelohania contejeani.</title>
        <authorList>
            <person name="Cormier A."/>
            <person name="Giraud I."/>
            <person name="Wattier R."/>
            <person name="Teixeira M."/>
            <person name="Grandjean F."/>
            <person name="Rigaud T."/>
            <person name="Cordaux R."/>
        </authorList>
    </citation>
    <scope>NUCLEOTIDE SEQUENCE [LARGE SCALE GENOMIC DNA]</scope>
    <source>
        <strain evidence="8">T1</strain>
        <tissue evidence="8">Spores</tissue>
    </source>
</reference>
<evidence type="ECO:0000259" key="7">
    <source>
        <dbReference type="Pfam" id="PF07650"/>
    </source>
</evidence>
<accession>A0ABQ7I1K0</accession>
<name>A0ABQ7I1K0_9MICR</name>
<keyword evidence="4" id="KW-0687">Ribonucleoprotein</keyword>
<dbReference type="NCBIfam" id="NF003219">
    <property type="entry name" value="PRK04191.1"/>
    <property type="match status" value="1"/>
</dbReference>
<evidence type="ECO:0000259" key="6">
    <source>
        <dbReference type="Pfam" id="PF00189"/>
    </source>
</evidence>
<proteinExistence type="inferred from homology"/>
<dbReference type="Gene3D" id="3.30.300.20">
    <property type="match status" value="1"/>
</dbReference>
<dbReference type="GO" id="GO:0005840">
    <property type="term" value="C:ribosome"/>
    <property type="evidence" value="ECO:0007669"/>
    <property type="project" value="UniProtKB-KW"/>
</dbReference>
<comment type="caution">
    <text evidence="8">The sequence shown here is derived from an EMBL/GenBank/DDBJ whole genome shotgun (WGS) entry which is preliminary data.</text>
</comment>
<feature type="domain" description="Small ribosomal subunit protein uS3 C-terminal" evidence="6">
    <location>
        <begin position="109"/>
        <end position="192"/>
    </location>
</feature>
<keyword evidence="9" id="KW-1185">Reference proteome</keyword>
<dbReference type="SUPFAM" id="SSF54814">
    <property type="entry name" value="Prokaryotic type KH domain (KH-domain type II)"/>
    <property type="match status" value="1"/>
</dbReference>
<dbReference type="Proteomes" id="UP001516464">
    <property type="component" value="Unassembled WGS sequence"/>
</dbReference>
<evidence type="ECO:0000256" key="2">
    <source>
        <dbReference type="ARBA" id="ARBA00022884"/>
    </source>
</evidence>
<dbReference type="InterPro" id="IPR009019">
    <property type="entry name" value="KH_sf_prok-type"/>
</dbReference>
<dbReference type="SUPFAM" id="SSF54821">
    <property type="entry name" value="Ribosomal protein S3 C-terminal domain"/>
    <property type="match status" value="1"/>
</dbReference>
<evidence type="ECO:0000313" key="8">
    <source>
        <dbReference type="EMBL" id="KAF7684292.1"/>
    </source>
</evidence>
<gene>
    <name evidence="8" type="primary">RPS3</name>
    <name evidence="8" type="ORF">TCON_0500</name>
</gene>
<dbReference type="Pfam" id="PF00189">
    <property type="entry name" value="Ribosomal_S3_C"/>
    <property type="match status" value="1"/>
</dbReference>
<dbReference type="CDD" id="cd02413">
    <property type="entry name" value="KH-II_40S_S3"/>
    <property type="match status" value="1"/>
</dbReference>
<feature type="domain" description="KH type-2" evidence="7">
    <location>
        <begin position="24"/>
        <end position="98"/>
    </location>
</feature>
<evidence type="ECO:0000256" key="1">
    <source>
        <dbReference type="ARBA" id="ARBA00010761"/>
    </source>
</evidence>
<dbReference type="EMBL" id="SBIQ01000019">
    <property type="protein sequence ID" value="KAF7684292.1"/>
    <property type="molecule type" value="Genomic_DNA"/>
</dbReference>
<dbReference type="InterPro" id="IPR004044">
    <property type="entry name" value="KH_dom_type_2"/>
</dbReference>
<evidence type="ECO:0000313" key="9">
    <source>
        <dbReference type="Proteomes" id="UP001516464"/>
    </source>
</evidence>
<comment type="similarity">
    <text evidence="1">Belongs to the universal ribosomal protein uS3 family.</text>
</comment>
<evidence type="ECO:0000256" key="4">
    <source>
        <dbReference type="ARBA" id="ARBA00023274"/>
    </source>
</evidence>
<dbReference type="NCBIfam" id="TIGR01008">
    <property type="entry name" value="uS3_euk_arch"/>
    <property type="match status" value="1"/>
</dbReference>
<dbReference type="InterPro" id="IPR015946">
    <property type="entry name" value="KH_dom-like_a/b"/>
</dbReference>
<dbReference type="InterPro" id="IPR005703">
    <property type="entry name" value="Ribosomal_uS3_euk/arc"/>
</dbReference>